<sequence>MSRAPGRRVVPGMAIHTVDVNGVEQRYHVYGQGAAIVVAMPGGPGVFWDYLRMPALEEHVRVAYVEALGTGESGRLPAHPDGYTRELYATAIDRIADDLGAGKVFLLGHSYGGFVAQYYAATRPQRLAGVILYDSAPVTGAEQGAEVARQVELFVKRNEGNPEVPAVLQSLQAVGSITDDDQLTLALRGLLPSYLADYWGREAEFKPFREHIRVNYISGRDAGGHAEPIDDRELLAGITVPALVIAGHYDIICGERWAREIHELIPGSRLLILEHSGHLGNVEEPERFQDSVLRFIAAQPR</sequence>
<dbReference type="InterPro" id="IPR029058">
    <property type="entry name" value="AB_hydrolase_fold"/>
</dbReference>
<proteinExistence type="predicted"/>
<dbReference type="InterPro" id="IPR000639">
    <property type="entry name" value="Epox_hydrolase-like"/>
</dbReference>
<dbReference type="SUPFAM" id="SSF53474">
    <property type="entry name" value="alpha/beta-Hydrolases"/>
    <property type="match status" value="1"/>
</dbReference>
<dbReference type="Pfam" id="PF00561">
    <property type="entry name" value="Abhydrolase_1"/>
    <property type="match status" value="1"/>
</dbReference>
<reference evidence="2 3" key="1">
    <citation type="submission" date="2017-09" db="EMBL/GenBank/DDBJ databases">
        <authorList>
            <person name="Ehlers B."/>
            <person name="Leendertz F.H."/>
        </authorList>
    </citation>
    <scope>NUCLEOTIDE SEQUENCE [LARGE SCALE GENOMIC DNA]</scope>
    <source>
        <strain evidence="2 3">CGMCC 4.6857</strain>
    </source>
</reference>
<dbReference type="PANTHER" id="PTHR43798:SF33">
    <property type="entry name" value="HYDROLASE, PUTATIVE (AFU_ORTHOLOGUE AFUA_2G14860)-RELATED"/>
    <property type="match status" value="1"/>
</dbReference>
<dbReference type="InterPro" id="IPR050266">
    <property type="entry name" value="AB_hydrolase_sf"/>
</dbReference>
<dbReference type="PRINTS" id="PR00412">
    <property type="entry name" value="EPOXHYDRLASE"/>
</dbReference>
<dbReference type="PANTHER" id="PTHR43798">
    <property type="entry name" value="MONOACYLGLYCEROL LIPASE"/>
    <property type="match status" value="1"/>
</dbReference>
<gene>
    <name evidence="2" type="ORF">SAMN05421748_12711</name>
</gene>
<dbReference type="GO" id="GO:0016020">
    <property type="term" value="C:membrane"/>
    <property type="evidence" value="ECO:0007669"/>
    <property type="project" value="TreeGrafter"/>
</dbReference>
<name>A0A285JWF0_9ACTN</name>
<evidence type="ECO:0000313" key="2">
    <source>
        <dbReference type="EMBL" id="SNY64652.1"/>
    </source>
</evidence>
<dbReference type="Proteomes" id="UP000219612">
    <property type="component" value="Unassembled WGS sequence"/>
</dbReference>
<accession>A0A285JWF0</accession>
<organism evidence="2 3">
    <name type="scientific">Paractinoplanes atraurantiacus</name>
    <dbReference type="NCBI Taxonomy" id="1036182"/>
    <lineage>
        <taxon>Bacteria</taxon>
        <taxon>Bacillati</taxon>
        <taxon>Actinomycetota</taxon>
        <taxon>Actinomycetes</taxon>
        <taxon>Micromonosporales</taxon>
        <taxon>Micromonosporaceae</taxon>
        <taxon>Paractinoplanes</taxon>
    </lineage>
</organism>
<dbReference type="EMBL" id="OBDY01000027">
    <property type="protein sequence ID" value="SNY64652.1"/>
    <property type="molecule type" value="Genomic_DNA"/>
</dbReference>
<dbReference type="GO" id="GO:0003824">
    <property type="term" value="F:catalytic activity"/>
    <property type="evidence" value="ECO:0007669"/>
    <property type="project" value="InterPro"/>
</dbReference>
<feature type="domain" description="AB hydrolase-1" evidence="1">
    <location>
        <begin position="37"/>
        <end position="285"/>
    </location>
</feature>
<dbReference type="InterPro" id="IPR000073">
    <property type="entry name" value="AB_hydrolase_1"/>
</dbReference>
<evidence type="ECO:0000313" key="3">
    <source>
        <dbReference type="Proteomes" id="UP000219612"/>
    </source>
</evidence>
<dbReference type="Gene3D" id="3.40.50.1820">
    <property type="entry name" value="alpha/beta hydrolase"/>
    <property type="match status" value="1"/>
</dbReference>
<keyword evidence="3" id="KW-1185">Reference proteome</keyword>
<protein>
    <submittedName>
        <fullName evidence="2">Pimeloyl-ACP methyl ester carboxylesterase</fullName>
    </submittedName>
</protein>
<dbReference type="AlphaFoldDB" id="A0A285JWF0"/>
<evidence type="ECO:0000259" key="1">
    <source>
        <dbReference type="Pfam" id="PF00561"/>
    </source>
</evidence>